<reference evidence="2 3" key="1">
    <citation type="journal article" date="2022" name="Allergy">
        <title>Genome assembly and annotation of Periplaneta americana reveal a comprehensive cockroach allergen profile.</title>
        <authorList>
            <person name="Wang L."/>
            <person name="Xiong Q."/>
            <person name="Saelim N."/>
            <person name="Wang L."/>
            <person name="Nong W."/>
            <person name="Wan A.T."/>
            <person name="Shi M."/>
            <person name="Liu X."/>
            <person name="Cao Q."/>
            <person name="Hui J.H.L."/>
            <person name="Sookrung N."/>
            <person name="Leung T.F."/>
            <person name="Tungtrongchitr A."/>
            <person name="Tsui S.K.W."/>
        </authorList>
    </citation>
    <scope>NUCLEOTIDE SEQUENCE [LARGE SCALE GENOMIC DNA]</scope>
    <source>
        <strain evidence="2">PWHHKU_190912</strain>
    </source>
</reference>
<dbReference type="Proteomes" id="UP001148838">
    <property type="component" value="Unassembled WGS sequence"/>
</dbReference>
<protein>
    <recommendedName>
        <fullName evidence="4">Reverse transcriptase</fullName>
    </recommendedName>
</protein>
<evidence type="ECO:0000313" key="3">
    <source>
        <dbReference type="Proteomes" id="UP001148838"/>
    </source>
</evidence>
<dbReference type="PANTHER" id="PTHR31635">
    <property type="entry name" value="REVERSE TRANSCRIPTASE DOMAIN-CONTAINING PROTEIN-RELATED"/>
    <property type="match status" value="1"/>
</dbReference>
<comment type="caution">
    <text evidence="2">The sequence shown here is derived from an EMBL/GenBank/DDBJ whole genome shotgun (WGS) entry which is preliminary data.</text>
</comment>
<sequence>MSTYKRVNTMKINFDPAATRPAALEIHHWLVNYIGLNIDQVDTVQLNSRERAIYVRVMSPVISENLLHKYEQPQDFRYEPGEITKVTISASDTYTITVRCFNLPPEVPNSILTRVLSKYGKELDIKNEKSSTKYLLPVNNGIKAVRMEIKDNIPATLNIANYQVSLSYPGQVQTCFICHESIHLKEQCPKQRTSLPMSDILQSHLTSQSKEDTDNINISQETHAMETETENSTTKRKHTAELDLQEETESGSEGERESDVLPVKDKIKRKQHDNKEIVLLTIDPPTGRSAYKSNISGNNHPVTSNDKSMEKMYTLSSSGMIQESTQNDLQLETQEGKNDLHAKQSQGECVYAEMQEIKHKLCAIQKNVMEGTAIRARQLSMAAEERSALYHIVKEKQRGQMHYITNLKNTNGDDLKTTKQCLNEARNYYIHLYQRTPTSEEASNFLFQGVKQHINLDQHDAMARRITLQEIESALKQTTSNTAPGPDGLTYNFYKSYWQYVKDSLLEAFNEIYIEHKIPLGFTDGIIVLIPKRSPKTITDFRPISLLNTDYKLLMKVMVNCLKEVLPDIIQIGQTCGIPGRNIFQNLATVRNAIMHYHIHPNEQAALISLDL</sequence>
<name>A0ABQ8S749_PERAM</name>
<feature type="compositionally biased region" description="Acidic residues" evidence="1">
    <location>
        <begin position="243"/>
        <end position="252"/>
    </location>
</feature>
<proteinExistence type="predicted"/>
<keyword evidence="3" id="KW-1185">Reference proteome</keyword>
<feature type="region of interest" description="Disordered" evidence="1">
    <location>
        <begin position="224"/>
        <end position="262"/>
    </location>
</feature>
<dbReference type="InterPro" id="IPR043502">
    <property type="entry name" value="DNA/RNA_pol_sf"/>
</dbReference>
<dbReference type="PANTHER" id="PTHR31635:SF196">
    <property type="entry name" value="REVERSE TRANSCRIPTASE DOMAIN-CONTAINING PROTEIN-RELATED"/>
    <property type="match status" value="1"/>
</dbReference>
<organism evidence="2 3">
    <name type="scientific">Periplaneta americana</name>
    <name type="common">American cockroach</name>
    <name type="synonym">Blatta americana</name>
    <dbReference type="NCBI Taxonomy" id="6978"/>
    <lineage>
        <taxon>Eukaryota</taxon>
        <taxon>Metazoa</taxon>
        <taxon>Ecdysozoa</taxon>
        <taxon>Arthropoda</taxon>
        <taxon>Hexapoda</taxon>
        <taxon>Insecta</taxon>
        <taxon>Pterygota</taxon>
        <taxon>Neoptera</taxon>
        <taxon>Polyneoptera</taxon>
        <taxon>Dictyoptera</taxon>
        <taxon>Blattodea</taxon>
        <taxon>Blattoidea</taxon>
        <taxon>Blattidae</taxon>
        <taxon>Blattinae</taxon>
        <taxon>Periplaneta</taxon>
    </lineage>
</organism>
<dbReference type="SUPFAM" id="SSF56672">
    <property type="entry name" value="DNA/RNA polymerases"/>
    <property type="match status" value="1"/>
</dbReference>
<dbReference type="EMBL" id="JAJSOF020000033">
    <property type="protein sequence ID" value="KAJ4429879.1"/>
    <property type="molecule type" value="Genomic_DNA"/>
</dbReference>
<feature type="compositionally biased region" description="Basic and acidic residues" evidence="1">
    <location>
        <begin position="253"/>
        <end position="262"/>
    </location>
</feature>
<evidence type="ECO:0000313" key="2">
    <source>
        <dbReference type="EMBL" id="KAJ4429879.1"/>
    </source>
</evidence>
<evidence type="ECO:0000256" key="1">
    <source>
        <dbReference type="SAM" id="MobiDB-lite"/>
    </source>
</evidence>
<accession>A0ABQ8S749</accession>
<evidence type="ECO:0008006" key="4">
    <source>
        <dbReference type="Google" id="ProtNLM"/>
    </source>
</evidence>
<gene>
    <name evidence="2" type="ORF">ANN_22083</name>
</gene>